<name>A0A2P2P5G7_RHIMU</name>
<evidence type="ECO:0000313" key="1">
    <source>
        <dbReference type="EMBL" id="MBX49992.1"/>
    </source>
</evidence>
<accession>A0A2P2P5G7</accession>
<proteinExistence type="predicted"/>
<reference evidence="1" key="1">
    <citation type="submission" date="2018-02" db="EMBL/GenBank/DDBJ databases">
        <title>Rhizophora mucronata_Transcriptome.</title>
        <authorList>
            <person name="Meera S.P."/>
            <person name="Sreeshan A."/>
            <person name="Augustine A."/>
        </authorList>
    </citation>
    <scope>NUCLEOTIDE SEQUENCE</scope>
    <source>
        <tissue evidence="1">Leaf</tissue>
    </source>
</reference>
<dbReference type="AlphaFoldDB" id="A0A2P2P5G7"/>
<dbReference type="EMBL" id="GGEC01069508">
    <property type="protein sequence ID" value="MBX49992.1"/>
    <property type="molecule type" value="Transcribed_RNA"/>
</dbReference>
<sequence length="31" mass="3678">MYLDKKIKKIQGTNLENAVREIANLKFLIWS</sequence>
<organism evidence="1">
    <name type="scientific">Rhizophora mucronata</name>
    <name type="common">Asiatic mangrove</name>
    <dbReference type="NCBI Taxonomy" id="61149"/>
    <lineage>
        <taxon>Eukaryota</taxon>
        <taxon>Viridiplantae</taxon>
        <taxon>Streptophyta</taxon>
        <taxon>Embryophyta</taxon>
        <taxon>Tracheophyta</taxon>
        <taxon>Spermatophyta</taxon>
        <taxon>Magnoliopsida</taxon>
        <taxon>eudicotyledons</taxon>
        <taxon>Gunneridae</taxon>
        <taxon>Pentapetalae</taxon>
        <taxon>rosids</taxon>
        <taxon>fabids</taxon>
        <taxon>Malpighiales</taxon>
        <taxon>Rhizophoraceae</taxon>
        <taxon>Rhizophora</taxon>
    </lineage>
</organism>
<protein>
    <submittedName>
        <fullName evidence="1">Zinc finger CCCH domain-containing protein 24</fullName>
    </submittedName>
</protein>